<keyword evidence="9" id="KW-1185">Reference proteome</keyword>
<accession>A0ABT9YGQ1</accession>
<gene>
    <name evidence="7" type="primary">atpH</name>
    <name evidence="8" type="ORF">J2S05_001836</name>
</gene>
<keyword evidence="2 7" id="KW-0813">Transport</keyword>
<comment type="function">
    <text evidence="7">This protein is part of the stalk that links CF(0) to CF(1). It either transmits conformational changes from CF(0) to CF(1) or is implicated in proton conduction.</text>
</comment>
<dbReference type="NCBIfam" id="TIGR01145">
    <property type="entry name" value="ATP_synt_delta"/>
    <property type="match status" value="1"/>
</dbReference>
<keyword evidence="6 7" id="KW-0066">ATP synthesis</keyword>
<comment type="similarity">
    <text evidence="7">Belongs to the ATPase delta chain family.</text>
</comment>
<keyword evidence="3 7" id="KW-0375">Hydrogen ion transport</keyword>
<dbReference type="Proteomes" id="UP001225034">
    <property type="component" value="Unassembled WGS sequence"/>
</dbReference>
<evidence type="ECO:0000313" key="9">
    <source>
        <dbReference type="Proteomes" id="UP001225034"/>
    </source>
</evidence>
<name>A0ABT9YGQ1_9BACI</name>
<evidence type="ECO:0000313" key="8">
    <source>
        <dbReference type="EMBL" id="MDQ0207037.1"/>
    </source>
</evidence>
<comment type="function">
    <text evidence="7">F(1)F(0) ATP synthase produces ATP from ADP in the presence of a proton or sodium gradient. F-type ATPases consist of two structural domains, F(1) containing the extramembraneous catalytic core and F(0) containing the membrane proton channel, linked together by a central stalk and a peripheral stalk. During catalysis, ATP synthesis in the catalytic domain of F(1) is coupled via a rotary mechanism of the central stalk subunits to proton translocation.</text>
</comment>
<evidence type="ECO:0000256" key="1">
    <source>
        <dbReference type="ARBA" id="ARBA00004370"/>
    </source>
</evidence>
<dbReference type="Gene3D" id="1.10.520.20">
    <property type="entry name" value="N-terminal domain of the delta subunit of the F1F0-ATP synthase"/>
    <property type="match status" value="1"/>
</dbReference>
<dbReference type="RefSeq" id="WP_306981993.1">
    <property type="nucleotide sequence ID" value="NZ_JAUSUA010000002.1"/>
</dbReference>
<dbReference type="PANTHER" id="PTHR11910">
    <property type="entry name" value="ATP SYNTHASE DELTA CHAIN"/>
    <property type="match status" value="1"/>
</dbReference>
<dbReference type="HAMAP" id="MF_01416">
    <property type="entry name" value="ATP_synth_delta_bact"/>
    <property type="match status" value="1"/>
</dbReference>
<keyword evidence="4 7" id="KW-0406">Ion transport</keyword>
<dbReference type="Pfam" id="PF00213">
    <property type="entry name" value="OSCP"/>
    <property type="match status" value="1"/>
</dbReference>
<dbReference type="EMBL" id="JAUSUA010000002">
    <property type="protein sequence ID" value="MDQ0207037.1"/>
    <property type="molecule type" value="Genomic_DNA"/>
</dbReference>
<keyword evidence="5 7" id="KW-0472">Membrane</keyword>
<comment type="caution">
    <text evidence="8">The sequence shown here is derived from an EMBL/GenBank/DDBJ whole genome shotgun (WGS) entry which is preliminary data.</text>
</comment>
<dbReference type="InterPro" id="IPR026015">
    <property type="entry name" value="ATP_synth_OSCP/delta_N_sf"/>
</dbReference>
<evidence type="ECO:0000256" key="5">
    <source>
        <dbReference type="ARBA" id="ARBA00023136"/>
    </source>
</evidence>
<evidence type="ECO:0000256" key="2">
    <source>
        <dbReference type="ARBA" id="ARBA00022448"/>
    </source>
</evidence>
<dbReference type="NCBIfam" id="NF004403">
    <property type="entry name" value="PRK05758.2-4"/>
    <property type="match status" value="1"/>
</dbReference>
<dbReference type="InterPro" id="IPR000711">
    <property type="entry name" value="ATPase_OSCP/dsu"/>
</dbReference>
<evidence type="ECO:0000256" key="6">
    <source>
        <dbReference type="ARBA" id="ARBA00023310"/>
    </source>
</evidence>
<protein>
    <recommendedName>
        <fullName evidence="7">ATP synthase subunit delta</fullName>
    </recommendedName>
    <alternativeName>
        <fullName evidence="7">ATP synthase F(1) sector subunit delta</fullName>
    </alternativeName>
    <alternativeName>
        <fullName evidence="7">F-type ATPase subunit delta</fullName>
        <shortName evidence="7">F-ATPase subunit delta</shortName>
    </alternativeName>
</protein>
<evidence type="ECO:0000256" key="7">
    <source>
        <dbReference type="HAMAP-Rule" id="MF_01416"/>
    </source>
</evidence>
<sequence length="182" mass="20009">MSNQAVANRYAVALFQLAQSKGTLEKTGEELEIIASVLESTPELLKAINHPKVTLVTKKELVNKSFSGQVGADVVHTLLLLLERQRFSIVPDLSKAFTKLHHDLLNIAEATVFSAKALTEDELKQVEIVFAPKAGKSRLIATNKVDKELVGGIKIRIGDRIYDGSIKGQLNRLERNLLAGNR</sequence>
<comment type="subcellular location">
    <subcellularLocation>
        <location evidence="7">Cell membrane</location>
        <topology evidence="7">Peripheral membrane protein</topology>
    </subcellularLocation>
    <subcellularLocation>
        <location evidence="1">Membrane</location>
    </subcellularLocation>
</comment>
<dbReference type="PRINTS" id="PR00125">
    <property type="entry name" value="ATPASEDELTA"/>
</dbReference>
<keyword evidence="7" id="KW-0139">CF(1)</keyword>
<keyword evidence="7" id="KW-1003">Cell membrane</keyword>
<dbReference type="SUPFAM" id="SSF47928">
    <property type="entry name" value="N-terminal domain of the delta subunit of the F1F0-ATP synthase"/>
    <property type="match status" value="1"/>
</dbReference>
<organism evidence="8 9">
    <name type="scientific">Alkalicoccobacillus murimartini</name>
    <dbReference type="NCBI Taxonomy" id="171685"/>
    <lineage>
        <taxon>Bacteria</taxon>
        <taxon>Bacillati</taxon>
        <taxon>Bacillota</taxon>
        <taxon>Bacilli</taxon>
        <taxon>Bacillales</taxon>
        <taxon>Bacillaceae</taxon>
        <taxon>Alkalicoccobacillus</taxon>
    </lineage>
</organism>
<evidence type="ECO:0000256" key="3">
    <source>
        <dbReference type="ARBA" id="ARBA00022781"/>
    </source>
</evidence>
<reference evidence="8 9" key="1">
    <citation type="submission" date="2023-07" db="EMBL/GenBank/DDBJ databases">
        <title>Genomic Encyclopedia of Type Strains, Phase IV (KMG-IV): sequencing the most valuable type-strain genomes for metagenomic binning, comparative biology and taxonomic classification.</title>
        <authorList>
            <person name="Goeker M."/>
        </authorList>
    </citation>
    <scope>NUCLEOTIDE SEQUENCE [LARGE SCALE GENOMIC DNA]</scope>
    <source>
        <strain evidence="8 9">DSM 19154</strain>
    </source>
</reference>
<proteinExistence type="inferred from homology"/>
<evidence type="ECO:0000256" key="4">
    <source>
        <dbReference type="ARBA" id="ARBA00023065"/>
    </source>
</evidence>